<protein>
    <submittedName>
        <fullName evidence="5">Putative DNA mismatch repair protein MutL</fullName>
    </submittedName>
</protein>
<comment type="similarity">
    <text evidence="1">Belongs to the DNA mismatch repair MutL/HexB family.</text>
</comment>
<dbReference type="GO" id="GO:0030983">
    <property type="term" value="F:mismatched DNA binding"/>
    <property type="evidence" value="ECO:0007669"/>
    <property type="project" value="InterPro"/>
</dbReference>
<dbReference type="InterPro" id="IPR036890">
    <property type="entry name" value="HATPase_C_sf"/>
</dbReference>
<organism evidence="5 6">
    <name type="scientific">Streblomastix strix</name>
    <dbReference type="NCBI Taxonomy" id="222440"/>
    <lineage>
        <taxon>Eukaryota</taxon>
        <taxon>Metamonada</taxon>
        <taxon>Preaxostyla</taxon>
        <taxon>Oxymonadida</taxon>
        <taxon>Streblomastigidae</taxon>
        <taxon>Streblomastix</taxon>
    </lineage>
</organism>
<comment type="caution">
    <text evidence="5">The sequence shown here is derived from an EMBL/GenBank/DDBJ whole genome shotgun (WGS) entry which is preliminary data.</text>
</comment>
<dbReference type="GO" id="GO:0032300">
    <property type="term" value="C:mismatch repair complex"/>
    <property type="evidence" value="ECO:0007669"/>
    <property type="project" value="InterPro"/>
</dbReference>
<dbReference type="Proteomes" id="UP000324800">
    <property type="component" value="Unassembled WGS sequence"/>
</dbReference>
<feature type="compositionally biased region" description="Basic and acidic residues" evidence="3">
    <location>
        <begin position="295"/>
        <end position="310"/>
    </location>
</feature>
<reference evidence="5 6" key="1">
    <citation type="submission" date="2019-03" db="EMBL/GenBank/DDBJ databases">
        <title>Single cell metagenomics reveals metabolic interactions within the superorganism composed of flagellate Streblomastix strix and complex community of Bacteroidetes bacteria on its surface.</title>
        <authorList>
            <person name="Treitli S.C."/>
            <person name="Kolisko M."/>
            <person name="Husnik F."/>
            <person name="Keeling P."/>
            <person name="Hampl V."/>
        </authorList>
    </citation>
    <scope>NUCLEOTIDE SEQUENCE [LARGE SCALE GENOMIC DNA]</scope>
    <source>
        <strain evidence="5">ST1C</strain>
    </source>
</reference>
<evidence type="ECO:0000256" key="1">
    <source>
        <dbReference type="ARBA" id="ARBA00006082"/>
    </source>
</evidence>
<dbReference type="SUPFAM" id="SSF54211">
    <property type="entry name" value="Ribosomal protein S5 domain 2-like"/>
    <property type="match status" value="1"/>
</dbReference>
<evidence type="ECO:0000259" key="4">
    <source>
        <dbReference type="SMART" id="SM01340"/>
    </source>
</evidence>
<dbReference type="OrthoDB" id="429932at2759"/>
<dbReference type="Gene3D" id="3.30.230.10">
    <property type="match status" value="1"/>
</dbReference>
<evidence type="ECO:0000313" key="5">
    <source>
        <dbReference type="EMBL" id="KAA6374227.1"/>
    </source>
</evidence>
<name>A0A5J4UV46_9EUKA</name>
<dbReference type="EMBL" id="SNRW01012135">
    <property type="protein sequence ID" value="KAA6374227.1"/>
    <property type="molecule type" value="Genomic_DNA"/>
</dbReference>
<feature type="region of interest" description="Disordered" evidence="3">
    <location>
        <begin position="291"/>
        <end position="310"/>
    </location>
</feature>
<dbReference type="GO" id="GO:0140664">
    <property type="term" value="F:ATP-dependent DNA damage sensor activity"/>
    <property type="evidence" value="ECO:0007669"/>
    <property type="project" value="InterPro"/>
</dbReference>
<evidence type="ECO:0000256" key="3">
    <source>
        <dbReference type="SAM" id="MobiDB-lite"/>
    </source>
</evidence>
<keyword evidence="2" id="KW-0227">DNA damage</keyword>
<dbReference type="GO" id="GO:0005524">
    <property type="term" value="F:ATP binding"/>
    <property type="evidence" value="ECO:0007669"/>
    <property type="project" value="InterPro"/>
</dbReference>
<dbReference type="PANTHER" id="PTHR10073">
    <property type="entry name" value="DNA MISMATCH REPAIR PROTEIN MLH, PMS, MUTL"/>
    <property type="match status" value="1"/>
</dbReference>
<proteinExistence type="inferred from homology"/>
<dbReference type="InterPro" id="IPR020568">
    <property type="entry name" value="Ribosomal_Su5_D2-typ_SF"/>
</dbReference>
<dbReference type="Pfam" id="PF13589">
    <property type="entry name" value="HATPase_c_3"/>
    <property type="match status" value="1"/>
</dbReference>
<evidence type="ECO:0000313" key="6">
    <source>
        <dbReference type="Proteomes" id="UP000324800"/>
    </source>
</evidence>
<dbReference type="InterPro" id="IPR038973">
    <property type="entry name" value="MutL/Mlh/Pms-like"/>
</dbReference>
<dbReference type="Gene3D" id="3.30.565.10">
    <property type="entry name" value="Histidine kinase-like ATPase, C-terminal domain"/>
    <property type="match status" value="1"/>
</dbReference>
<accession>A0A5J4UV46</accession>
<dbReference type="InterPro" id="IPR014721">
    <property type="entry name" value="Ribsml_uS5_D2-typ_fold_subgr"/>
</dbReference>
<dbReference type="GO" id="GO:0016887">
    <property type="term" value="F:ATP hydrolysis activity"/>
    <property type="evidence" value="ECO:0007669"/>
    <property type="project" value="InterPro"/>
</dbReference>
<dbReference type="SUPFAM" id="SSF55874">
    <property type="entry name" value="ATPase domain of HSP90 chaperone/DNA topoisomerase II/histidine kinase"/>
    <property type="match status" value="1"/>
</dbReference>
<sequence>MRFIHASCVINSPAHVVAELILNSVDAGATCISVNFDMDSMDLNVIDNGSGIESDDLLICASQPGVSRIASLPDLSRSPFYGYRGEMLWAMGSVANVEIITKVAHEIYPRAKSVRGGKTIFSGIELFWNQRARREKMEKIGGKVIAGILLNIVRNSWISFPQISISFQGKPLNGEAIIFHSPKEDTDSGIFGQFFGRETTKLMKCVNYIGKFREVYSSSSSSSSIPLNYNPGITHRNKFIIQGLISKRGIGNKSRNLQFLFVNGRFIRESPFHKELNLLLISHTPIKQEISKSQSENETRIKDNKTNGGKHEIRCADAPRVYPFFILRIEVPPSFASFEFEDDCFNVHLIDWRKREIGWMIMKRKMNMEVG</sequence>
<dbReference type="GO" id="GO:0006298">
    <property type="term" value="P:mismatch repair"/>
    <property type="evidence" value="ECO:0007669"/>
    <property type="project" value="InterPro"/>
</dbReference>
<feature type="domain" description="DNA mismatch repair protein S5" evidence="4">
    <location>
        <begin position="212"/>
        <end position="339"/>
    </location>
</feature>
<dbReference type="SMART" id="SM01340">
    <property type="entry name" value="DNA_mis_repair"/>
    <property type="match status" value="1"/>
</dbReference>
<gene>
    <name evidence="5" type="ORF">EZS28_030246</name>
</gene>
<dbReference type="InterPro" id="IPR013507">
    <property type="entry name" value="DNA_mismatch_S5_2-like"/>
</dbReference>
<dbReference type="PANTHER" id="PTHR10073:SF47">
    <property type="entry name" value="DNA MISMATCH REPAIR PROTEIN MLH3"/>
    <property type="match status" value="1"/>
</dbReference>
<evidence type="ECO:0000256" key="2">
    <source>
        <dbReference type="ARBA" id="ARBA00022763"/>
    </source>
</evidence>
<dbReference type="AlphaFoldDB" id="A0A5J4UV46"/>